<dbReference type="InterPro" id="IPR042326">
    <property type="entry name" value="Ctk3"/>
</dbReference>
<evidence type="ECO:0000256" key="1">
    <source>
        <dbReference type="SAM" id="MobiDB-lite"/>
    </source>
</evidence>
<proteinExistence type="predicted"/>
<feature type="compositionally biased region" description="Low complexity" evidence="1">
    <location>
        <begin position="241"/>
        <end position="275"/>
    </location>
</feature>
<dbReference type="InterPro" id="IPR024637">
    <property type="entry name" value="Ctk3_C"/>
</dbReference>
<dbReference type="GO" id="GO:0045943">
    <property type="term" value="P:positive regulation of transcription by RNA polymerase I"/>
    <property type="evidence" value="ECO:0007669"/>
    <property type="project" value="TreeGrafter"/>
</dbReference>
<dbReference type="PROSITE" id="PS51391">
    <property type="entry name" value="CID"/>
    <property type="match status" value="1"/>
</dbReference>
<feature type="compositionally biased region" description="Gly residues" evidence="1">
    <location>
        <begin position="276"/>
        <end position="290"/>
    </location>
</feature>
<dbReference type="PANTHER" id="PTHR28291:SF1">
    <property type="entry name" value="CTD KINASE SUBUNIT GAMMA"/>
    <property type="match status" value="1"/>
</dbReference>
<dbReference type="Pfam" id="PF12350">
    <property type="entry name" value="CTK3_C"/>
    <property type="match status" value="1"/>
</dbReference>
<accession>A0A0F7STD5</accession>
<evidence type="ECO:0000313" key="3">
    <source>
        <dbReference type="EMBL" id="CED83884.1"/>
    </source>
</evidence>
<feature type="domain" description="CID" evidence="2">
    <location>
        <begin position="1"/>
        <end position="133"/>
    </location>
</feature>
<dbReference type="Pfam" id="PF12243">
    <property type="entry name" value="CTK3"/>
    <property type="match status" value="1"/>
</dbReference>
<feature type="compositionally biased region" description="Low complexity" evidence="1">
    <location>
        <begin position="207"/>
        <end position="223"/>
    </location>
</feature>
<feature type="region of interest" description="Disordered" evidence="1">
    <location>
        <begin position="207"/>
        <end position="300"/>
    </location>
</feature>
<evidence type="ECO:0000259" key="2">
    <source>
        <dbReference type="PROSITE" id="PS51391"/>
    </source>
</evidence>
<dbReference type="AlphaFoldDB" id="A0A0F7STD5"/>
<dbReference type="InterPro" id="IPR006569">
    <property type="entry name" value="CID_dom"/>
</dbReference>
<dbReference type="InterPro" id="IPR024638">
    <property type="entry name" value="Ctk3_N"/>
</dbReference>
<dbReference type="InterPro" id="IPR008942">
    <property type="entry name" value="ENTH_VHS"/>
</dbReference>
<organism evidence="3">
    <name type="scientific">Phaffia rhodozyma</name>
    <name type="common">Yeast</name>
    <name type="synonym">Xanthophyllomyces dendrorhous</name>
    <dbReference type="NCBI Taxonomy" id="264483"/>
    <lineage>
        <taxon>Eukaryota</taxon>
        <taxon>Fungi</taxon>
        <taxon>Dikarya</taxon>
        <taxon>Basidiomycota</taxon>
        <taxon>Agaricomycotina</taxon>
        <taxon>Tremellomycetes</taxon>
        <taxon>Cystofilobasidiales</taxon>
        <taxon>Mrakiaceae</taxon>
        <taxon>Phaffia</taxon>
    </lineage>
</organism>
<name>A0A0F7STD5_PHARH</name>
<dbReference type="EMBL" id="LN483157">
    <property type="protein sequence ID" value="CED83884.1"/>
    <property type="molecule type" value="Genomic_DNA"/>
</dbReference>
<dbReference type="GO" id="GO:0070692">
    <property type="term" value="C:CTDK-1 complex"/>
    <property type="evidence" value="ECO:0007669"/>
    <property type="project" value="InterPro"/>
</dbReference>
<dbReference type="GO" id="GO:0032786">
    <property type="term" value="P:positive regulation of DNA-templated transcription, elongation"/>
    <property type="evidence" value="ECO:0007669"/>
    <property type="project" value="InterPro"/>
</dbReference>
<sequence length="346" mass="37853">MQLLGLLRRLEASQASIHRVVGFAIKYGSRCGEDLWECILEEAEKGSLNSRINVLYFLDSLCETSLLVGLPDGPYVDYITRDLLKVVDYVVPETREGALNLMSAKQILESWRTKRVVRPEIVDEALQTLELRKGRVHEISKSKPSSKKRGHFENFSQAETLRRMEEDRERHKRLRERIWILPIPRLSNPSTTIPRLATFLPPTTIITSSTTTSTTTNSTASSTVPIIGPNGAPLVGGLARSSNSSLPSSHEPSPLSNLSPFTPTSPSVFTPSSTGNGSGTTGAASSGGIGQRDPHAGTGLEVAIDLEFDQAWEGTSDLNEDDARELQKELELCYPGWTDPAINAPS</sequence>
<dbReference type="PANTHER" id="PTHR28291">
    <property type="entry name" value="CTD KINASE SUBUNIT GAMMA"/>
    <property type="match status" value="1"/>
</dbReference>
<reference evidence="3" key="1">
    <citation type="submission" date="2014-08" db="EMBL/GenBank/DDBJ databases">
        <authorList>
            <person name="Sharma Rahul"/>
            <person name="Thines Marco"/>
        </authorList>
    </citation>
    <scope>NUCLEOTIDE SEQUENCE</scope>
</reference>
<dbReference type="Gene3D" id="1.25.40.90">
    <property type="match status" value="1"/>
</dbReference>
<protein>
    <submittedName>
        <fullName evidence="3">ENTH/VHS</fullName>
    </submittedName>
</protein>